<name>A0ABU8EZI5_9BACI</name>
<protein>
    <recommendedName>
        <fullName evidence="3">DUF695 domain-containing protein</fullName>
    </recommendedName>
</protein>
<organism evidence="1 2">
    <name type="scientific">Psychrobacillus mangrovi</name>
    <dbReference type="NCBI Taxonomy" id="3117745"/>
    <lineage>
        <taxon>Bacteria</taxon>
        <taxon>Bacillati</taxon>
        <taxon>Bacillota</taxon>
        <taxon>Bacilli</taxon>
        <taxon>Bacillales</taxon>
        <taxon>Bacillaceae</taxon>
        <taxon>Psychrobacillus</taxon>
    </lineage>
</organism>
<proteinExistence type="predicted"/>
<sequence>MIRNLFKRKDPIEAFWEWFVDHEEELYLLRDEDSENLLKGLDAASRKVNRQLSFSIELEKNREKKRELTIGAYGNPNNFPDVIRLVEAAPQSERFSIVAFNQRNDDDISITTNGFEISREDVFFTYKADQENEEFYLILYIKEFREDVDHSNAVLEFLEIVIGEYTLGTELTEIEFKKFNSEEGLLQINELPNVLDEVKKTKYKIL</sequence>
<evidence type="ECO:0000313" key="1">
    <source>
        <dbReference type="EMBL" id="MEI4768110.1"/>
    </source>
</evidence>
<evidence type="ECO:0000313" key="2">
    <source>
        <dbReference type="Proteomes" id="UP001364890"/>
    </source>
</evidence>
<gene>
    <name evidence="1" type="ORF">WAX74_00355</name>
</gene>
<accession>A0ABU8EZI5</accession>
<evidence type="ECO:0008006" key="3">
    <source>
        <dbReference type="Google" id="ProtNLM"/>
    </source>
</evidence>
<dbReference type="EMBL" id="JBAWSY010000001">
    <property type="protein sequence ID" value="MEI4768110.1"/>
    <property type="molecule type" value="Genomic_DNA"/>
</dbReference>
<keyword evidence="2" id="KW-1185">Reference proteome</keyword>
<comment type="caution">
    <text evidence="1">The sequence shown here is derived from an EMBL/GenBank/DDBJ whole genome shotgun (WGS) entry which is preliminary data.</text>
</comment>
<reference evidence="1 2" key="1">
    <citation type="submission" date="2024-01" db="EMBL/GenBank/DDBJ databases">
        <title>Seven novel Bacillus-like species.</title>
        <authorList>
            <person name="Liu G."/>
        </authorList>
    </citation>
    <scope>NUCLEOTIDE SEQUENCE [LARGE SCALE GENOMIC DNA]</scope>
    <source>
        <strain evidence="1 2">FJAT-51614</strain>
    </source>
</reference>
<dbReference type="RefSeq" id="WP_336495667.1">
    <property type="nucleotide sequence ID" value="NZ_JBAWSY010000001.1"/>
</dbReference>
<dbReference type="Proteomes" id="UP001364890">
    <property type="component" value="Unassembled WGS sequence"/>
</dbReference>